<feature type="region of interest" description="Disordered" evidence="1">
    <location>
        <begin position="210"/>
        <end position="245"/>
    </location>
</feature>
<dbReference type="AlphaFoldDB" id="S9TMX2"/>
<reference evidence="2 3" key="1">
    <citation type="journal article" date="2013" name="PLoS ONE">
        <title>Predicting the Proteins of Angomonas deanei, Strigomonas culicis and Their Respective Endosymbionts Reveals New Aspects of the Trypanosomatidae Family.</title>
        <authorList>
            <person name="Motta M.C."/>
            <person name="Martins A.C."/>
            <person name="de Souza S.S."/>
            <person name="Catta-Preta C.M."/>
            <person name="Silva R."/>
            <person name="Klein C.C."/>
            <person name="de Almeida L.G."/>
            <person name="de Lima Cunha O."/>
            <person name="Ciapina L.P."/>
            <person name="Brocchi M."/>
            <person name="Colabardini A.C."/>
            <person name="de Araujo Lima B."/>
            <person name="Machado C.R."/>
            <person name="de Almeida Soares C.M."/>
            <person name="Probst C.M."/>
            <person name="de Menezes C.B."/>
            <person name="Thompson C.E."/>
            <person name="Bartholomeu D.C."/>
            <person name="Gradia D.F."/>
            <person name="Pavoni D.P."/>
            <person name="Grisard E.C."/>
            <person name="Fantinatti-Garboggini F."/>
            <person name="Marchini F.K."/>
            <person name="Rodrigues-Luiz G.F."/>
            <person name="Wagner G."/>
            <person name="Goldman G.H."/>
            <person name="Fietto J.L."/>
            <person name="Elias M.C."/>
            <person name="Goldman M.H."/>
            <person name="Sagot M.F."/>
            <person name="Pereira M."/>
            <person name="Stoco P.H."/>
            <person name="de Mendonca-Neto R.P."/>
            <person name="Teixeira S.M."/>
            <person name="Maciel T.E."/>
            <person name="de Oliveira Mendes T.A."/>
            <person name="Urmenyi T.P."/>
            <person name="de Souza W."/>
            <person name="Schenkman S."/>
            <person name="de Vasconcelos A.T."/>
        </authorList>
    </citation>
    <scope>NUCLEOTIDE SEQUENCE [LARGE SCALE GENOMIC DNA]</scope>
</reference>
<evidence type="ECO:0000256" key="1">
    <source>
        <dbReference type="SAM" id="MobiDB-lite"/>
    </source>
</evidence>
<name>S9TMX2_9TRYP</name>
<feature type="compositionally biased region" description="Basic and acidic residues" evidence="1">
    <location>
        <begin position="302"/>
        <end position="330"/>
    </location>
</feature>
<feature type="compositionally biased region" description="Basic residues" evidence="1">
    <location>
        <begin position="360"/>
        <end position="370"/>
    </location>
</feature>
<sequence length="477" mass="51046">MLMSISDGTSYPYRTTSAGLSKAYAVLRQLEFLRQQDIVHPIETARSARASGAVVEAGARRSGSRASPSRDGTARQDDSTSTAGAGGSRPSRARWPAAADESLSSPAPLRPPGTASRESAERRAARPILAPELLPESPPREGRRPPADVPDDTTMHDALQSITHSPTHISIDSSYGRPMHRYEQRPVAAAAMSEIPAHFAELRRSELLESSPGGRAAAHAARGASAPLDRSLEREGSGRAPPPAFFPEVAHTVERVVQGRRRQWSGAETEASSVLRALAPSSFFAAEPPRRKERARAAPPPPEEKECYFDDRLHLREARKAQKAPLETRAEIFAPGHPHPREEDSSSFFDPDDVQETLRHTARTGGRRRPLPPPSPTDASDGDGEAPEERAAADASRQTAAAPPAHTHSREERAAPVRGSVGDPPAPPPSDACGGRARARRPRAPALQSDESVPLDAPDAARGAPPATRASCRCCAR</sequence>
<feature type="compositionally biased region" description="Low complexity" evidence="1">
    <location>
        <begin position="126"/>
        <end position="135"/>
    </location>
</feature>
<evidence type="ECO:0000313" key="2">
    <source>
        <dbReference type="EMBL" id="EPY17728.1"/>
    </source>
</evidence>
<feature type="compositionally biased region" description="Low complexity" evidence="1">
    <location>
        <begin position="454"/>
        <end position="470"/>
    </location>
</feature>
<dbReference type="EMBL" id="ATMH01010337">
    <property type="protein sequence ID" value="EPY17728.1"/>
    <property type="molecule type" value="Genomic_DNA"/>
</dbReference>
<feature type="compositionally biased region" description="Low complexity" evidence="1">
    <location>
        <begin position="210"/>
        <end position="227"/>
    </location>
</feature>
<feature type="compositionally biased region" description="Low complexity" evidence="1">
    <location>
        <begin position="88"/>
        <end position="99"/>
    </location>
</feature>
<dbReference type="Proteomes" id="UP000015354">
    <property type="component" value="Unassembled WGS sequence"/>
</dbReference>
<evidence type="ECO:0000313" key="3">
    <source>
        <dbReference type="Proteomes" id="UP000015354"/>
    </source>
</evidence>
<keyword evidence="3" id="KW-1185">Reference proteome</keyword>
<proteinExistence type="predicted"/>
<gene>
    <name evidence="2" type="ORF">STCU_10444</name>
</gene>
<comment type="caution">
    <text evidence="2">The sequence shown here is derived from an EMBL/GenBank/DDBJ whole genome shotgun (WGS) entry which is preliminary data.</text>
</comment>
<feature type="compositionally biased region" description="Low complexity" evidence="1">
    <location>
        <begin position="393"/>
        <end position="405"/>
    </location>
</feature>
<protein>
    <submittedName>
        <fullName evidence="2">Uncharacterized protein</fullName>
    </submittedName>
</protein>
<feature type="region of interest" description="Disordered" evidence="1">
    <location>
        <begin position="285"/>
        <end position="477"/>
    </location>
</feature>
<feature type="compositionally biased region" description="Low complexity" evidence="1">
    <location>
        <begin position="60"/>
        <end position="71"/>
    </location>
</feature>
<feature type="region of interest" description="Disordered" evidence="1">
    <location>
        <begin position="45"/>
        <end position="154"/>
    </location>
</feature>
<accession>S9TMX2</accession>
<organism evidence="2 3">
    <name type="scientific">Strigomonas culicis</name>
    <dbReference type="NCBI Taxonomy" id="28005"/>
    <lineage>
        <taxon>Eukaryota</taxon>
        <taxon>Discoba</taxon>
        <taxon>Euglenozoa</taxon>
        <taxon>Kinetoplastea</taxon>
        <taxon>Metakinetoplastina</taxon>
        <taxon>Trypanosomatida</taxon>
        <taxon>Trypanosomatidae</taxon>
        <taxon>Strigomonadinae</taxon>
        <taxon>Strigomonas</taxon>
    </lineage>
</organism>